<feature type="compositionally biased region" description="Basic and acidic residues" evidence="5">
    <location>
        <begin position="1199"/>
        <end position="1216"/>
    </location>
</feature>
<keyword evidence="9" id="KW-1185">Reference proteome</keyword>
<keyword evidence="2 6" id="KW-0812">Transmembrane</keyword>
<dbReference type="Proteomes" id="UP000717328">
    <property type="component" value="Unassembled WGS sequence"/>
</dbReference>
<feature type="compositionally biased region" description="Polar residues" evidence="5">
    <location>
        <begin position="854"/>
        <end position="863"/>
    </location>
</feature>
<dbReference type="PANTHER" id="PTHR12953">
    <property type="entry name" value="MEMBRANE PROTEIN CH1 RELATED"/>
    <property type="match status" value="1"/>
</dbReference>
<feature type="compositionally biased region" description="Polar residues" evidence="5">
    <location>
        <begin position="1260"/>
        <end position="1271"/>
    </location>
</feature>
<sequence>MVPNHINATSWTFEAFEPLLNAREETVHWARRHIPAPRAQRVAQPEELGAFIASQRSLFLTQAAMPLPYSTRTTFARHKLHFIIAFVISVIILLFVVSPAQTYQRFTRPQNQHPEVYAETLSQPKVPPPKYESLRKWEANLPQHNLELPTPEGKNGRYVKFSNQIVMLGWNNVLNEVGATCMELKDYHLRLMNAHLAYMSKRAYVFKDYVWKPEYYPWPKNQRYENPPRTPLGALIGGSVVGQPFDEGDDAPRSISEKWFDIVCPWKERRFIYTGDVKPRVAHKNGDETFDHWAKLLRDAPERCIEVQSSGDDNFPQTFDLWLWGSDRILSLWDSFSKSPTSRLLTTSPIVGAAVKRNEYLFTPRGPRPTHPVSPDPYERMLAMHIRRGDFKGACLHLATWNSTFYSWNLLPNLPDRLLFPANIVWNTTEYHDAHLERCLPDFDAIIRKARNSRDDYVNASTGGRRRTLDIMYLLTNEKGEWIEKLKAALSKDGWNTIVTTNDLELDSEGIDTGMAIDMDIARKAAVFVGNGRSTDSFTGITMLSLQLLPAALLAVVYASPVLATASSSNDPFRAIAAQAPRKPNLPVCCLKREEPLERLEEEVLLSFEEWKQKQSLLQEKERAREREAINRSTHVAGDTVNGSDTIFLSPQNTTGNADSVDLDEQAKAPKTEPLPPHFRVPLTDRFNYASLECSARVHLSHRSAKSASSILSSKRDRYMLSPCNPANKERQFVVVELCEDIRIDTVQLANYEFFSGIFKEFRISVAKTDITGEKGWTDAGHFRAKNVRGVQSFHPPTSLRDFYRYIRIDFLSHYGSEYYCPVSLLRVYGLTHLEEWKWDMWEQESRAKLSSADGIQSPSSINDVADPPAPKHVPDTVGESKAAGASTNLSDIVTTEKPATVPSADLNAAHIVIPLSSGSVHTFASQTMQSMEQGTPSVTPAVKPPVPSPSTSATNDLHDSLRPISVSMISVMLPSATTRPSTIQPSPVTVASQSESAANDLNSSRSAVTTPLQNTISANAPATTITTPTSSSIVIAIPVVSPPAFPVTTGGESIYRTIMNRLTALEANHTLYTRYTEQQTNNMYKMLRRVGEDVGRLEGIGKAQSQMYQRSLRDWEKRHLQMQLDYGELMARLEYLSDEIVLEKRLGIAQLCLLLAVLVFMGLTRGSRGDEQPRLNNSVRGWGKSLSGEWKTRFGRRGRSETRDRDHDRDREVQKVHPHITQPAPVTSVDKITKIEFPRAEHVRARTENSEQTPLEPKNINTPQTHAHTHKSSFYTSMAARSISSDARVHPGRKSRSQTPSMRNATRPHPSGTPTSVTFSATKLERSNSHGLVVAHHGVSMPLTTHKSARKWARTAHLHEVRTVDRTAARRRRGREDENAVVVNGSASETEGFWARRETGKDMENGSVVRVNDLGSPRKERGGGRFRSTKPFEDGEGDPWVDTDLDEGEWEARLDTGKAMSFSAGGNEH</sequence>
<evidence type="ECO:0000256" key="3">
    <source>
        <dbReference type="ARBA" id="ARBA00022989"/>
    </source>
</evidence>
<evidence type="ECO:0000256" key="6">
    <source>
        <dbReference type="SAM" id="Phobius"/>
    </source>
</evidence>
<feature type="region of interest" description="Disordered" evidence="5">
    <location>
        <begin position="935"/>
        <end position="959"/>
    </location>
</feature>
<dbReference type="PROSITE" id="PS51469">
    <property type="entry name" value="SUN"/>
    <property type="match status" value="1"/>
</dbReference>
<protein>
    <recommendedName>
        <fullName evidence="7">SUN domain-containing protein</fullName>
    </recommendedName>
</protein>
<accession>A0A9P7FWN0</accession>
<comment type="caution">
    <text evidence="8">The sequence shown here is derived from an EMBL/GenBank/DDBJ whole genome shotgun (WGS) entry which is preliminary data.</text>
</comment>
<dbReference type="Gene3D" id="2.60.120.260">
    <property type="entry name" value="Galactose-binding domain-like"/>
    <property type="match status" value="1"/>
</dbReference>
<dbReference type="PANTHER" id="PTHR12953:SF0">
    <property type="entry name" value="SUN DOMAIN-CONTAINING OSSIFICATION FACTOR"/>
    <property type="match status" value="1"/>
</dbReference>
<dbReference type="GO" id="GO:0005737">
    <property type="term" value="C:cytoplasm"/>
    <property type="evidence" value="ECO:0007669"/>
    <property type="project" value="TreeGrafter"/>
</dbReference>
<feature type="domain" description="SUN" evidence="7">
    <location>
        <begin position="660"/>
        <end position="833"/>
    </location>
</feature>
<dbReference type="EMBL" id="JABCKI010005966">
    <property type="protein sequence ID" value="KAG5636177.1"/>
    <property type="molecule type" value="Genomic_DNA"/>
</dbReference>
<dbReference type="Gene3D" id="3.40.50.11350">
    <property type="match status" value="1"/>
</dbReference>
<evidence type="ECO:0000313" key="8">
    <source>
        <dbReference type="EMBL" id="KAG5636177.1"/>
    </source>
</evidence>
<feature type="region of interest" description="Disordered" evidence="5">
    <location>
        <begin position="1284"/>
        <end position="1318"/>
    </location>
</feature>
<dbReference type="InterPro" id="IPR012919">
    <property type="entry name" value="SUN_dom"/>
</dbReference>
<feature type="transmembrane region" description="Helical" evidence="6">
    <location>
        <begin position="80"/>
        <end position="100"/>
    </location>
</feature>
<dbReference type="OrthoDB" id="266334at2759"/>
<dbReference type="Pfam" id="PF07738">
    <property type="entry name" value="Sad1_UNC"/>
    <property type="match status" value="1"/>
</dbReference>
<keyword evidence="3 6" id="KW-1133">Transmembrane helix</keyword>
<keyword evidence="4 6" id="KW-0472">Membrane</keyword>
<dbReference type="InterPro" id="IPR045120">
    <property type="entry name" value="Suco/Slp1-like"/>
</dbReference>
<feature type="region of interest" description="Disordered" evidence="5">
    <location>
        <begin position="850"/>
        <end position="886"/>
    </location>
</feature>
<name>A0A9P7FWN0_9AGAR</name>
<evidence type="ECO:0000256" key="2">
    <source>
        <dbReference type="ARBA" id="ARBA00022692"/>
    </source>
</evidence>
<organism evidence="8 9">
    <name type="scientific">Sphagnurus paluster</name>
    <dbReference type="NCBI Taxonomy" id="117069"/>
    <lineage>
        <taxon>Eukaryota</taxon>
        <taxon>Fungi</taxon>
        <taxon>Dikarya</taxon>
        <taxon>Basidiomycota</taxon>
        <taxon>Agaricomycotina</taxon>
        <taxon>Agaricomycetes</taxon>
        <taxon>Agaricomycetidae</taxon>
        <taxon>Agaricales</taxon>
        <taxon>Tricholomatineae</taxon>
        <taxon>Lyophyllaceae</taxon>
        <taxon>Sphagnurus</taxon>
    </lineage>
</organism>
<dbReference type="GO" id="GO:0034975">
    <property type="term" value="P:protein folding in endoplasmic reticulum"/>
    <property type="evidence" value="ECO:0007669"/>
    <property type="project" value="TreeGrafter"/>
</dbReference>
<feature type="compositionally biased region" description="Acidic residues" evidence="5">
    <location>
        <begin position="1435"/>
        <end position="1449"/>
    </location>
</feature>
<dbReference type="GO" id="GO:0012505">
    <property type="term" value="C:endomembrane system"/>
    <property type="evidence" value="ECO:0007669"/>
    <property type="project" value="UniProtKB-SubCell"/>
</dbReference>
<evidence type="ECO:0000259" key="7">
    <source>
        <dbReference type="PROSITE" id="PS51469"/>
    </source>
</evidence>
<comment type="subcellular location">
    <subcellularLocation>
        <location evidence="1">Endomembrane system</location>
    </subcellularLocation>
</comment>
<dbReference type="GO" id="GO:0016020">
    <property type="term" value="C:membrane"/>
    <property type="evidence" value="ECO:0007669"/>
    <property type="project" value="InterPro"/>
</dbReference>
<reference evidence="8" key="1">
    <citation type="submission" date="2021-02" db="EMBL/GenBank/DDBJ databases">
        <authorList>
            <person name="Nieuwenhuis M."/>
            <person name="Van De Peppel L.J.J."/>
        </authorList>
    </citation>
    <scope>NUCLEOTIDE SEQUENCE</scope>
    <source>
        <strain evidence="8">D49</strain>
    </source>
</reference>
<proteinExistence type="predicted"/>
<feature type="region of interest" description="Disordered" evidence="5">
    <location>
        <begin position="1241"/>
        <end position="1271"/>
    </location>
</feature>
<dbReference type="CDD" id="cd11296">
    <property type="entry name" value="O-FucT_like"/>
    <property type="match status" value="1"/>
</dbReference>
<evidence type="ECO:0000313" key="9">
    <source>
        <dbReference type="Proteomes" id="UP000717328"/>
    </source>
</evidence>
<feature type="compositionally biased region" description="Basic and acidic residues" evidence="5">
    <location>
        <begin position="1241"/>
        <end position="1250"/>
    </location>
</feature>
<evidence type="ECO:0000256" key="4">
    <source>
        <dbReference type="ARBA" id="ARBA00023136"/>
    </source>
</evidence>
<evidence type="ECO:0000256" key="5">
    <source>
        <dbReference type="SAM" id="MobiDB-lite"/>
    </source>
</evidence>
<reference evidence="8" key="2">
    <citation type="submission" date="2021-10" db="EMBL/GenBank/DDBJ databases">
        <title>Phylogenomics reveals ancestral predisposition of the termite-cultivated fungus Termitomyces towards a domesticated lifestyle.</title>
        <authorList>
            <person name="Auxier B."/>
            <person name="Grum-Grzhimaylo A."/>
            <person name="Cardenas M.E."/>
            <person name="Lodge J.D."/>
            <person name="Laessoe T."/>
            <person name="Pedersen O."/>
            <person name="Smith M.E."/>
            <person name="Kuyper T.W."/>
            <person name="Franco-Molano E.A."/>
            <person name="Baroni T.J."/>
            <person name="Aanen D.K."/>
        </authorList>
    </citation>
    <scope>NUCLEOTIDE SEQUENCE</scope>
    <source>
        <strain evidence="8">D49</strain>
    </source>
</reference>
<feature type="region of interest" description="Disordered" evidence="5">
    <location>
        <begin position="1194"/>
        <end position="1223"/>
    </location>
</feature>
<evidence type="ECO:0000256" key="1">
    <source>
        <dbReference type="ARBA" id="ARBA00004308"/>
    </source>
</evidence>
<gene>
    <name evidence="8" type="ORF">H0H81_008912</name>
</gene>
<feature type="region of interest" description="Disordered" evidence="5">
    <location>
        <begin position="1413"/>
        <end position="1449"/>
    </location>
</feature>